<dbReference type="Proteomes" id="UP000192907">
    <property type="component" value="Unassembled WGS sequence"/>
</dbReference>
<dbReference type="EMBL" id="FWZT01000006">
    <property type="protein sequence ID" value="SMF16839.1"/>
    <property type="molecule type" value="Genomic_DNA"/>
</dbReference>
<evidence type="ECO:0000313" key="2">
    <source>
        <dbReference type="Proteomes" id="UP000192907"/>
    </source>
</evidence>
<gene>
    <name evidence="1" type="ORF">SAMN06296036_10672</name>
</gene>
<name>A0A1Y6BL38_9BACT</name>
<sequence length="139" mass="16033">MKDRTFLIQALRQTAIRLRSEDTKYQWGHMGQCNAGHLVQSLTGLSDREIVAAVDNEMNEWTEHARTFCQNTGSCVDDLFYEIEQHGLDHQAIIHLENLSDTKILKNLAGGFRYLERNRRDDVIAYMESMADLMEKDVA</sequence>
<keyword evidence="2" id="KW-1185">Reference proteome</keyword>
<dbReference type="OrthoDB" id="197037at2"/>
<dbReference type="STRING" id="1513793.SAMN06296036_10672"/>
<evidence type="ECO:0000313" key="1">
    <source>
        <dbReference type="EMBL" id="SMF16839.1"/>
    </source>
</evidence>
<reference evidence="2" key="1">
    <citation type="submission" date="2017-04" db="EMBL/GenBank/DDBJ databases">
        <authorList>
            <person name="Varghese N."/>
            <person name="Submissions S."/>
        </authorList>
    </citation>
    <scope>NUCLEOTIDE SEQUENCE [LARGE SCALE GENOMIC DNA]</scope>
    <source>
        <strain evidence="2">RKEM611</strain>
    </source>
</reference>
<protein>
    <submittedName>
        <fullName evidence="1">Uncharacterized protein</fullName>
    </submittedName>
</protein>
<organism evidence="1 2">
    <name type="scientific">Pseudobacteriovorax antillogorgiicola</name>
    <dbReference type="NCBI Taxonomy" id="1513793"/>
    <lineage>
        <taxon>Bacteria</taxon>
        <taxon>Pseudomonadati</taxon>
        <taxon>Bdellovibrionota</taxon>
        <taxon>Oligoflexia</taxon>
        <taxon>Oligoflexales</taxon>
        <taxon>Pseudobacteriovoracaceae</taxon>
        <taxon>Pseudobacteriovorax</taxon>
    </lineage>
</organism>
<accession>A0A1Y6BL38</accession>
<proteinExistence type="predicted"/>
<dbReference type="RefSeq" id="WP_132318000.1">
    <property type="nucleotide sequence ID" value="NZ_FWZT01000006.1"/>
</dbReference>
<dbReference type="AlphaFoldDB" id="A0A1Y6BL38"/>